<dbReference type="RefSeq" id="XP_002582860.1">
    <property type="nucleotide sequence ID" value="XM_002582814.1"/>
</dbReference>
<dbReference type="OMA" id="LACAMYS"/>
<keyword evidence="6" id="KW-1185">Reference proteome</keyword>
<keyword evidence="1" id="KW-0418">Kinase</keyword>
<feature type="domain" description="Protein kinase" evidence="4">
    <location>
        <begin position="1"/>
        <end position="256"/>
    </location>
</feature>
<keyword evidence="1" id="KW-0723">Serine/threonine-protein kinase</keyword>
<dbReference type="InterPro" id="IPR011009">
    <property type="entry name" value="Kinase-like_dom_sf"/>
</dbReference>
<reference evidence="6" key="1">
    <citation type="journal article" date="2009" name="Genome Res.">
        <title>Comparative genomic analyses of the human fungal pathogens Coccidioides and their relatives.</title>
        <authorList>
            <person name="Sharpton T.J."/>
            <person name="Stajich J.E."/>
            <person name="Rounsley S.D."/>
            <person name="Gardner M.J."/>
            <person name="Wortman J.R."/>
            <person name="Jordar V.S."/>
            <person name="Maiti R."/>
            <person name="Kodira C.D."/>
            <person name="Neafsey D.E."/>
            <person name="Zeng Q."/>
            <person name="Hung C.-Y."/>
            <person name="McMahan C."/>
            <person name="Muszewska A."/>
            <person name="Grynberg M."/>
            <person name="Mandel M.A."/>
            <person name="Kellner E.M."/>
            <person name="Barker B.M."/>
            <person name="Galgiani J.N."/>
            <person name="Orbach M.J."/>
            <person name="Kirkland T.N."/>
            <person name="Cole G.T."/>
            <person name="Henn M.R."/>
            <person name="Birren B.W."/>
            <person name="Taylor J.W."/>
        </authorList>
    </citation>
    <scope>NUCLEOTIDE SEQUENCE [LARGE SCALE GENOMIC DNA]</scope>
    <source>
        <strain evidence="6">UAMH 1704</strain>
    </source>
</reference>
<dbReference type="Pfam" id="PF00069">
    <property type="entry name" value="Pkinase"/>
    <property type="match status" value="1"/>
</dbReference>
<dbReference type="Gene3D" id="1.10.510.10">
    <property type="entry name" value="Transferase(Phosphotransferase) domain 1"/>
    <property type="match status" value="1"/>
</dbReference>
<dbReference type="PROSITE" id="PS50011">
    <property type="entry name" value="PROTEIN_KINASE_DOM"/>
    <property type="match status" value="1"/>
</dbReference>
<accession>C4JZN2</accession>
<dbReference type="OrthoDB" id="4206417at2759"/>
<dbReference type="VEuPathDB" id="FungiDB:UREG_07633"/>
<evidence type="ECO:0000256" key="2">
    <source>
        <dbReference type="ARBA" id="ARBA00022741"/>
    </source>
</evidence>
<organism evidence="5 6">
    <name type="scientific">Uncinocarpus reesii (strain UAMH 1704)</name>
    <dbReference type="NCBI Taxonomy" id="336963"/>
    <lineage>
        <taxon>Eukaryota</taxon>
        <taxon>Fungi</taxon>
        <taxon>Dikarya</taxon>
        <taxon>Ascomycota</taxon>
        <taxon>Pezizomycotina</taxon>
        <taxon>Eurotiomycetes</taxon>
        <taxon>Eurotiomycetidae</taxon>
        <taxon>Onygenales</taxon>
        <taxon>Onygenaceae</taxon>
        <taxon>Uncinocarpus</taxon>
    </lineage>
</organism>
<evidence type="ECO:0000313" key="5">
    <source>
        <dbReference type="EMBL" id="EEP82768.1"/>
    </source>
</evidence>
<keyword evidence="3" id="KW-0067">ATP-binding</keyword>
<sequence>MLALAYMHSKGYAHGDIHLQNILVKLPSGFDELSIEQLYEKYGRPEKVSITRRDREPLPPNVPPKAVLSLYLGKIANKFNLADVQVLLGDFGEAFAPALSSRAAKDCNIPLAYQPPEVQFEPQTQLTFSADIWSLATAIWEIIGMKAIFSTDWVTEDEMIAQHVDELGPMPRNWWNRWEKRAQFFDEKGCPIPGRQVWPPIDQAFEEWVQKYRRDDGMGEFGKEETAALLALMRGMLAYRLEDRPTVDQVLESEWMVRWVMPDFERSLQARE</sequence>
<keyword evidence="2" id="KW-0547">Nucleotide-binding</keyword>
<dbReference type="GeneID" id="8441258"/>
<evidence type="ECO:0000313" key="6">
    <source>
        <dbReference type="Proteomes" id="UP000002058"/>
    </source>
</evidence>
<dbReference type="KEGG" id="ure:UREG_07633"/>
<dbReference type="InterPro" id="IPR000719">
    <property type="entry name" value="Prot_kinase_dom"/>
</dbReference>
<dbReference type="InParanoid" id="C4JZN2"/>
<protein>
    <recommendedName>
        <fullName evidence="4">Protein kinase domain-containing protein</fullName>
    </recommendedName>
</protein>
<evidence type="ECO:0000259" key="4">
    <source>
        <dbReference type="PROSITE" id="PS50011"/>
    </source>
</evidence>
<dbReference type="eggNOG" id="KOG1290">
    <property type="taxonomic scope" value="Eukaryota"/>
</dbReference>
<evidence type="ECO:0000256" key="3">
    <source>
        <dbReference type="ARBA" id="ARBA00022840"/>
    </source>
</evidence>
<dbReference type="GO" id="GO:0004674">
    <property type="term" value="F:protein serine/threonine kinase activity"/>
    <property type="evidence" value="ECO:0007669"/>
    <property type="project" value="UniProtKB-KW"/>
</dbReference>
<dbReference type="AlphaFoldDB" id="C4JZN2"/>
<name>C4JZN2_UNCRE</name>
<dbReference type="GO" id="GO:0005524">
    <property type="term" value="F:ATP binding"/>
    <property type="evidence" value="ECO:0007669"/>
    <property type="project" value="UniProtKB-KW"/>
</dbReference>
<dbReference type="HOGENOM" id="CLU_000288_81_2_1"/>
<dbReference type="InterPro" id="IPR050117">
    <property type="entry name" value="MAPK"/>
</dbReference>
<keyword evidence="1" id="KW-0808">Transferase</keyword>
<dbReference type="SUPFAM" id="SSF56112">
    <property type="entry name" value="Protein kinase-like (PK-like)"/>
    <property type="match status" value="1"/>
</dbReference>
<dbReference type="EMBL" id="CH476619">
    <property type="protein sequence ID" value="EEP82768.1"/>
    <property type="molecule type" value="Genomic_DNA"/>
</dbReference>
<proteinExistence type="predicted"/>
<dbReference type="Proteomes" id="UP000002058">
    <property type="component" value="Unassembled WGS sequence"/>
</dbReference>
<gene>
    <name evidence="5" type="ORF">UREG_07633</name>
</gene>
<dbReference type="PANTHER" id="PTHR24055">
    <property type="entry name" value="MITOGEN-ACTIVATED PROTEIN KINASE"/>
    <property type="match status" value="1"/>
</dbReference>
<evidence type="ECO:0000256" key="1">
    <source>
        <dbReference type="ARBA" id="ARBA00022527"/>
    </source>
</evidence>